<feature type="domain" description="HTH merR-type" evidence="2">
    <location>
        <begin position="4"/>
        <end position="73"/>
    </location>
</feature>
<dbReference type="SMART" id="SM00422">
    <property type="entry name" value="HTH_MERR"/>
    <property type="match status" value="1"/>
</dbReference>
<dbReference type="SUPFAM" id="SSF46955">
    <property type="entry name" value="Putative DNA-binding domain"/>
    <property type="match status" value="1"/>
</dbReference>
<proteinExistence type="predicted"/>
<evidence type="ECO:0000259" key="2">
    <source>
        <dbReference type="PROSITE" id="PS50937"/>
    </source>
</evidence>
<dbReference type="PROSITE" id="PS50937">
    <property type="entry name" value="HTH_MERR_2"/>
    <property type="match status" value="1"/>
</dbReference>
<dbReference type="CDD" id="cd01109">
    <property type="entry name" value="HTH_YyaN"/>
    <property type="match status" value="1"/>
</dbReference>
<reference evidence="3 4" key="1">
    <citation type="submission" date="2019-02" db="EMBL/GenBank/DDBJ databases">
        <title>Draft Genome Sequences of Six Type Strains of the Genus Massilia.</title>
        <authorList>
            <person name="Miess H."/>
            <person name="Frediansyhah A."/>
            <person name="Gross H."/>
        </authorList>
    </citation>
    <scope>NUCLEOTIDE SEQUENCE [LARGE SCALE GENOMIC DNA]</scope>
    <source>
        <strain evidence="3 4">DSM 17473</strain>
    </source>
</reference>
<dbReference type="OrthoDB" id="9808480at2"/>
<protein>
    <submittedName>
        <fullName evidence="3">MerR family transcriptional regulator</fullName>
    </submittedName>
</protein>
<dbReference type="RefSeq" id="WP_130185313.1">
    <property type="nucleotide sequence ID" value="NZ_CP035913.1"/>
</dbReference>
<keyword evidence="4" id="KW-1185">Reference proteome</keyword>
<dbReference type="PRINTS" id="PR00040">
    <property type="entry name" value="HTHMERR"/>
</dbReference>
<dbReference type="GO" id="GO:0003700">
    <property type="term" value="F:DNA-binding transcription factor activity"/>
    <property type="evidence" value="ECO:0007669"/>
    <property type="project" value="InterPro"/>
</dbReference>
<dbReference type="AlphaFoldDB" id="A0A4P6KTR2"/>
<evidence type="ECO:0000313" key="3">
    <source>
        <dbReference type="EMBL" id="QBE62176.1"/>
    </source>
</evidence>
<dbReference type="KEGG" id="plue:EWM63_03565"/>
<dbReference type="GO" id="GO:0003677">
    <property type="term" value="F:DNA binding"/>
    <property type="evidence" value="ECO:0007669"/>
    <property type="project" value="UniProtKB-KW"/>
</dbReference>
<dbReference type="InterPro" id="IPR000551">
    <property type="entry name" value="MerR-type_HTH_dom"/>
</dbReference>
<dbReference type="Gene3D" id="1.10.1660.10">
    <property type="match status" value="1"/>
</dbReference>
<dbReference type="EMBL" id="CP035913">
    <property type="protein sequence ID" value="QBE62176.1"/>
    <property type="molecule type" value="Genomic_DNA"/>
</dbReference>
<dbReference type="InterPro" id="IPR009061">
    <property type="entry name" value="DNA-bd_dom_put_sf"/>
</dbReference>
<name>A0A4P6KTR2_9BURK</name>
<organism evidence="3 4">
    <name type="scientific">Pseudoduganella lutea</name>
    <dbReference type="NCBI Taxonomy" id="321985"/>
    <lineage>
        <taxon>Bacteria</taxon>
        <taxon>Pseudomonadati</taxon>
        <taxon>Pseudomonadota</taxon>
        <taxon>Betaproteobacteria</taxon>
        <taxon>Burkholderiales</taxon>
        <taxon>Oxalobacteraceae</taxon>
        <taxon>Telluria group</taxon>
        <taxon>Pseudoduganella</taxon>
    </lineage>
</organism>
<dbReference type="Proteomes" id="UP000290637">
    <property type="component" value="Chromosome"/>
</dbReference>
<dbReference type="PANTHER" id="PTHR30204:SF98">
    <property type="entry name" value="HTH-TYPE TRANSCRIPTIONAL REGULATOR ADHR"/>
    <property type="match status" value="1"/>
</dbReference>
<sequence>MEPHLSIDEVARRTGLTAHTLRYYERIGLIAPVGRAGGGQRRYAAADLAWIEFLLRLRTTRMPISKMQKFARLRAAGDATMAERRGMLEAHLAEVLAEIDAMRNAAGILQQKIGYYAAAEGEAALALSCMEAPRPMALDPAAPAEIEALPARQ</sequence>
<gene>
    <name evidence="3" type="ORF">EWM63_03565</name>
</gene>
<dbReference type="Pfam" id="PF13411">
    <property type="entry name" value="MerR_1"/>
    <property type="match status" value="1"/>
</dbReference>
<keyword evidence="1" id="KW-0238">DNA-binding</keyword>
<dbReference type="InterPro" id="IPR047057">
    <property type="entry name" value="MerR_fam"/>
</dbReference>
<evidence type="ECO:0000256" key="1">
    <source>
        <dbReference type="ARBA" id="ARBA00023125"/>
    </source>
</evidence>
<accession>A0A4P6KTR2</accession>
<evidence type="ECO:0000313" key="4">
    <source>
        <dbReference type="Proteomes" id="UP000290637"/>
    </source>
</evidence>
<dbReference type="PANTHER" id="PTHR30204">
    <property type="entry name" value="REDOX-CYCLING DRUG-SENSING TRANSCRIPTIONAL ACTIVATOR SOXR"/>
    <property type="match status" value="1"/>
</dbReference>